<sequence>MPDNIACDRRRPFLPSLSWLFGVERRHKPSLSDCYDRNAALDDPTTRKALADLPPHLLQDVGVVDTRSDMAATSPQEGDALRRFLW</sequence>
<evidence type="ECO:0000313" key="1">
    <source>
        <dbReference type="EMBL" id="QRZ15195.1"/>
    </source>
</evidence>
<gene>
    <name evidence="1" type="ORF">JWJ88_19925</name>
</gene>
<organism evidence="1 2">
    <name type="scientific">Paracoccus methylovorus</name>
    <dbReference type="NCBI Taxonomy" id="2812658"/>
    <lineage>
        <taxon>Bacteria</taxon>
        <taxon>Pseudomonadati</taxon>
        <taxon>Pseudomonadota</taxon>
        <taxon>Alphaproteobacteria</taxon>
        <taxon>Rhodobacterales</taxon>
        <taxon>Paracoccaceae</taxon>
        <taxon>Paracoccus</taxon>
    </lineage>
</organism>
<name>A0ABX7JM46_9RHOB</name>
<dbReference type="EMBL" id="CP070371">
    <property type="protein sequence ID" value="QRZ15195.1"/>
    <property type="molecule type" value="Genomic_DNA"/>
</dbReference>
<evidence type="ECO:0000313" key="2">
    <source>
        <dbReference type="Proteomes" id="UP000663629"/>
    </source>
</evidence>
<proteinExistence type="predicted"/>
<keyword evidence="2" id="KW-1185">Reference proteome</keyword>
<accession>A0ABX7JM46</accession>
<reference evidence="1 2" key="1">
    <citation type="submission" date="2021-02" db="EMBL/GenBank/DDBJ databases">
        <title>Paracoccus methylovroum sp.nov., a new methanol and methylamine utilizing methylotrophic denitrifer.</title>
        <authorList>
            <person name="Timsy T."/>
            <person name="Behrendt U."/>
            <person name="Ulrich A."/>
            <person name="Spanner T."/>
            <person name="Foesel B.U."/>
            <person name="Horn M.A."/>
            <person name="Kolb S."/>
        </authorList>
    </citation>
    <scope>NUCLEOTIDE SEQUENCE [LARGE SCALE GENOMIC DNA]</scope>
    <source>
        <strain evidence="1 2">H4-D09</strain>
    </source>
</reference>
<evidence type="ECO:0008006" key="3">
    <source>
        <dbReference type="Google" id="ProtNLM"/>
    </source>
</evidence>
<protein>
    <recommendedName>
        <fullName evidence="3">DUF1127 domain-containing protein</fullName>
    </recommendedName>
</protein>
<dbReference type="Proteomes" id="UP000663629">
    <property type="component" value="Chromosome 2"/>
</dbReference>
<dbReference type="RefSeq" id="WP_205296154.1">
    <property type="nucleotide sequence ID" value="NZ_CP070371.1"/>
</dbReference>